<feature type="chain" id="PRO_5002006602" evidence="3">
    <location>
        <begin position="25"/>
        <end position="257"/>
    </location>
</feature>
<keyword evidence="2" id="KW-0472">Membrane</keyword>
<dbReference type="OrthoDB" id="3360032at2759"/>
<feature type="region of interest" description="Disordered" evidence="1">
    <location>
        <begin position="142"/>
        <end position="166"/>
    </location>
</feature>
<dbReference type="Proteomes" id="UP000030106">
    <property type="component" value="Unassembled WGS sequence"/>
</dbReference>
<evidence type="ECO:0000256" key="2">
    <source>
        <dbReference type="SAM" id="Phobius"/>
    </source>
</evidence>
<sequence length="257" mass="28685">MMFFSDAGTCVLILLAAFTRHVTANADKIIFTGPEPITYPLASPSLADLNLDVIGPASLSIRTSLSRIFHNDSDPELRGKPHGRASWFILDDLTPGQRYELRVCWAAIEPTEFTMNVYELDKVWETPDLMLSLANYASTRQVDTEDTEDTEGVKPQIHHRSGSSTDAKEREASLLLLQVHAAADYFSHHQELMRNPPPVLVDLILDPYLCNVVPESLILMAGYIVIVAVATFFLARWIANRMTAIAVTEDRGSKKRD</sequence>
<dbReference type="eggNOG" id="ENOG502S55X">
    <property type="taxonomic scope" value="Eukaryota"/>
</dbReference>
<keyword evidence="3" id="KW-0732">Signal</keyword>
<dbReference type="EMBL" id="ANFO01000569">
    <property type="protein sequence ID" value="KGQ08537.1"/>
    <property type="molecule type" value="Genomic_DNA"/>
</dbReference>
<keyword evidence="2" id="KW-0812">Transmembrane</keyword>
<feature type="signal peptide" evidence="3">
    <location>
        <begin position="1"/>
        <end position="24"/>
    </location>
</feature>
<dbReference type="GO" id="GO:0031501">
    <property type="term" value="C:mannosyltransferase complex"/>
    <property type="evidence" value="ECO:0007669"/>
    <property type="project" value="TreeGrafter"/>
</dbReference>
<keyword evidence="2" id="KW-1133">Transmembrane helix</keyword>
<dbReference type="GO" id="GO:0006506">
    <property type="term" value="P:GPI anchor biosynthetic process"/>
    <property type="evidence" value="ECO:0007669"/>
    <property type="project" value="TreeGrafter"/>
</dbReference>
<dbReference type="GO" id="GO:0005789">
    <property type="term" value="C:endoplasmic reticulum membrane"/>
    <property type="evidence" value="ECO:0007669"/>
    <property type="project" value="TreeGrafter"/>
</dbReference>
<dbReference type="HOGENOM" id="CLU_062870_0_0_1"/>
<reference evidence="4 5" key="1">
    <citation type="submission" date="2012-10" db="EMBL/GenBank/DDBJ databases">
        <title>Genome sequencing and analysis of entomopathogenic fungi Beauveria bassiana D1-5.</title>
        <authorList>
            <person name="Li Q."/>
            <person name="Wang L."/>
            <person name="Zhang Z."/>
            <person name="Wang Q."/>
            <person name="Ren J."/>
            <person name="Wang M."/>
            <person name="Xu W."/>
            <person name="Wang J."/>
            <person name="Lu Y."/>
            <person name="Du Q."/>
            <person name="Sun Z."/>
        </authorList>
    </citation>
    <scope>NUCLEOTIDE SEQUENCE [LARGE SCALE GENOMIC DNA]</scope>
    <source>
        <strain evidence="4 5">D1-5</strain>
    </source>
</reference>
<protein>
    <submittedName>
        <fullName evidence="4">Uncharacterized protein</fullName>
    </submittedName>
</protein>
<feature type="transmembrane region" description="Helical" evidence="2">
    <location>
        <begin position="217"/>
        <end position="235"/>
    </location>
</feature>
<comment type="caution">
    <text evidence="4">The sequence shown here is derived from an EMBL/GenBank/DDBJ whole genome shotgun (WGS) entry which is preliminary data.</text>
</comment>
<proteinExistence type="predicted"/>
<evidence type="ECO:0000313" key="5">
    <source>
        <dbReference type="Proteomes" id="UP000030106"/>
    </source>
</evidence>
<evidence type="ECO:0000256" key="1">
    <source>
        <dbReference type="SAM" id="MobiDB-lite"/>
    </source>
</evidence>
<dbReference type="InterPro" id="IPR019433">
    <property type="entry name" value="GPI_ManTrfase_II_coact_Pga1"/>
</dbReference>
<dbReference type="GO" id="GO:0000030">
    <property type="term" value="F:mannosyltransferase activity"/>
    <property type="evidence" value="ECO:0007669"/>
    <property type="project" value="TreeGrafter"/>
</dbReference>
<gene>
    <name evidence="4" type="ORF">BBAD15_g6136</name>
</gene>
<evidence type="ECO:0000313" key="4">
    <source>
        <dbReference type="EMBL" id="KGQ08537.1"/>
    </source>
</evidence>
<evidence type="ECO:0000256" key="3">
    <source>
        <dbReference type="SAM" id="SignalP"/>
    </source>
</evidence>
<organism evidence="4 5">
    <name type="scientific">Beauveria bassiana D1-5</name>
    <dbReference type="NCBI Taxonomy" id="1245745"/>
    <lineage>
        <taxon>Eukaryota</taxon>
        <taxon>Fungi</taxon>
        <taxon>Dikarya</taxon>
        <taxon>Ascomycota</taxon>
        <taxon>Pezizomycotina</taxon>
        <taxon>Sordariomycetes</taxon>
        <taxon>Hypocreomycetidae</taxon>
        <taxon>Hypocreales</taxon>
        <taxon>Cordycipitaceae</taxon>
        <taxon>Beauveria</taxon>
    </lineage>
</organism>
<name>A0A0A2VQB0_BEABA</name>
<dbReference type="AlphaFoldDB" id="A0A0A2VQB0"/>
<dbReference type="PANTHER" id="PTHR28022">
    <property type="entry name" value="GPI MANNOSYLTRANSFERASE 2 SUBUNIT PGA1"/>
    <property type="match status" value="1"/>
</dbReference>
<accession>A0A0A2VQB0</accession>
<dbReference type="PANTHER" id="PTHR28022:SF1">
    <property type="entry name" value="GPI MANNOSYLTRANSFERASE 2 SUBUNIT PGA1"/>
    <property type="match status" value="1"/>
</dbReference>